<feature type="region of interest" description="Disordered" evidence="9">
    <location>
        <begin position="268"/>
        <end position="322"/>
    </location>
</feature>
<dbReference type="KEGG" id="pgri:PgNI_00332"/>
<comment type="catalytic activity">
    <reaction evidence="8">
        <text>4-demethyl-7-[(3S)-3-amino-3-carboxypropyl]wyosine(37) in tRNA(Phe) + S-adenosyl-L-methionine = 7-[(3S)-3-amino-3-carboxypropyl]wyosine(37) in tRNA(Phe) + S-adenosyl-L-homocysteine + H(+)</text>
        <dbReference type="Rhea" id="RHEA:36635"/>
        <dbReference type="Rhea" id="RHEA-COMP:10378"/>
        <dbReference type="Rhea" id="RHEA-COMP:10379"/>
        <dbReference type="ChEBI" id="CHEBI:15378"/>
        <dbReference type="ChEBI" id="CHEBI:57856"/>
        <dbReference type="ChEBI" id="CHEBI:59789"/>
        <dbReference type="ChEBI" id="CHEBI:73543"/>
        <dbReference type="ChEBI" id="CHEBI:73550"/>
        <dbReference type="EC" id="2.1.1.282"/>
    </reaction>
</comment>
<feature type="region of interest" description="Disordered" evidence="9">
    <location>
        <begin position="72"/>
        <end position="98"/>
    </location>
</feature>
<keyword evidence="11" id="KW-1185">Reference proteome</keyword>
<protein>
    <recommendedName>
        <fullName evidence="2">tRNA(Phe) 7-[(3-amino-3-carboxypropyl)-4-demethylwyosine(37)-N(4)]-methyltransferase</fullName>
        <ecNumber evidence="2">2.1.1.282</ecNumber>
    </recommendedName>
    <alternativeName>
        <fullName evidence="7">tRNA(Phe) 7-((3-amino-3-carboxypropyl)-4-demethylwyosine(37)-N(4))-methyltransferase</fullName>
    </alternativeName>
</protein>
<evidence type="ECO:0000313" key="11">
    <source>
        <dbReference type="Proteomes" id="UP000515153"/>
    </source>
</evidence>
<reference evidence="12" key="1">
    <citation type="journal article" date="2019" name="Mol. Biol. Evol.">
        <title>Blast fungal genomes show frequent chromosomal changes, gene gains and losses, and effector gene turnover.</title>
        <authorList>
            <person name="Gomez Luciano L.B."/>
            <person name="Jason Tsai I."/>
            <person name="Chuma I."/>
            <person name="Tosa Y."/>
            <person name="Chen Y.H."/>
            <person name="Li J.Y."/>
            <person name="Li M.Y."/>
            <person name="Jade Lu M.Y."/>
            <person name="Nakayashiki H."/>
            <person name="Li W.H."/>
        </authorList>
    </citation>
    <scope>NUCLEOTIDE SEQUENCE</scope>
    <source>
        <strain evidence="12">NI907</strain>
    </source>
</reference>
<dbReference type="Proteomes" id="UP000515153">
    <property type="component" value="Unplaced"/>
</dbReference>
<accession>A0A6P8BGE3</accession>
<dbReference type="PANTHER" id="PTHR48418">
    <property type="entry name" value="TRNA WYBUTOSINE-SYNTHESIZING PROTEIN 3"/>
    <property type="match status" value="1"/>
</dbReference>
<proteinExistence type="inferred from homology"/>
<dbReference type="Gene3D" id="3.30.1960.10">
    <property type="entry name" value="tRNA wybutosine-synthesizing-like"/>
    <property type="match status" value="1"/>
</dbReference>
<evidence type="ECO:0000256" key="2">
    <source>
        <dbReference type="ARBA" id="ARBA00012750"/>
    </source>
</evidence>
<dbReference type="InterPro" id="IPR036602">
    <property type="entry name" value="tRNA_yW-synthesising-like_sf"/>
</dbReference>
<dbReference type="GO" id="GO:0008033">
    <property type="term" value="P:tRNA processing"/>
    <property type="evidence" value="ECO:0007669"/>
    <property type="project" value="UniProtKB-KW"/>
</dbReference>
<evidence type="ECO:0000256" key="5">
    <source>
        <dbReference type="ARBA" id="ARBA00022691"/>
    </source>
</evidence>
<evidence type="ECO:0000256" key="7">
    <source>
        <dbReference type="ARBA" id="ARBA00030554"/>
    </source>
</evidence>
<sequence length="322" mass="34239">MTTPTKISTPFLEKKAKIIAQLATPDSAYTDASPKGSVDVGIRELIAEINSQAGLVTTSSCAGRVSVFLEGKKSQQHQAQEGGGGGGGGGGSDAQLAGAVGGKGGGGRWLHVSHEPLGDDASGRGWEEVLFGGDGADDVVADDGTGGVEERLVHFKFEPMILHILTASPEHAQSVLRCGLEAGFRESGAINLLGQQQQQQHATPMVAIRSMGLGLESIVGTLAAGRLHSIVSPEYLAMLVRISNERFRQNAERIERFRLALKEEFGDKKQTGKPGWEDAAARRERKKAEGLRRRDEVAKEREQSESANGNSDIADEQPIIIP</sequence>
<evidence type="ECO:0000256" key="9">
    <source>
        <dbReference type="SAM" id="MobiDB-lite"/>
    </source>
</evidence>
<evidence type="ECO:0000259" key="10">
    <source>
        <dbReference type="Pfam" id="PF02676"/>
    </source>
</evidence>
<feature type="compositionally biased region" description="Basic and acidic residues" evidence="9">
    <location>
        <begin position="268"/>
        <end position="304"/>
    </location>
</feature>
<dbReference type="GO" id="GO:0008168">
    <property type="term" value="F:methyltransferase activity"/>
    <property type="evidence" value="ECO:0007669"/>
    <property type="project" value="UniProtKB-KW"/>
</dbReference>
<dbReference type="OrthoDB" id="263283at2759"/>
<evidence type="ECO:0000313" key="12">
    <source>
        <dbReference type="RefSeq" id="XP_030986202.1"/>
    </source>
</evidence>
<keyword evidence="3" id="KW-0489">Methyltransferase</keyword>
<reference evidence="12" key="3">
    <citation type="submission" date="2025-08" db="UniProtKB">
        <authorList>
            <consortium name="RefSeq"/>
        </authorList>
    </citation>
    <scope>IDENTIFICATION</scope>
    <source>
        <strain evidence="12">NI907</strain>
    </source>
</reference>
<name>A0A6P8BGE3_PYRGI</name>
<dbReference type="EC" id="2.1.1.282" evidence="2"/>
<gene>
    <name evidence="12" type="ORF">PgNI_00332</name>
</gene>
<dbReference type="Pfam" id="PF02676">
    <property type="entry name" value="TYW3"/>
    <property type="match status" value="1"/>
</dbReference>
<dbReference type="PANTHER" id="PTHR48418:SF1">
    <property type="entry name" value="TRNA WYBUTOSINE-SYNTHESIZING PROTEIN 3"/>
    <property type="match status" value="1"/>
</dbReference>
<reference evidence="12" key="2">
    <citation type="submission" date="2019-10" db="EMBL/GenBank/DDBJ databases">
        <authorList>
            <consortium name="NCBI Genome Project"/>
        </authorList>
    </citation>
    <scope>NUCLEOTIDE SEQUENCE</scope>
    <source>
        <strain evidence="12">NI907</strain>
    </source>
</reference>
<evidence type="ECO:0000256" key="3">
    <source>
        <dbReference type="ARBA" id="ARBA00022603"/>
    </source>
</evidence>
<comment type="similarity">
    <text evidence="1">Belongs to the TYW3 family.</text>
</comment>
<keyword evidence="5" id="KW-0949">S-adenosyl-L-methionine</keyword>
<dbReference type="RefSeq" id="XP_030986202.1">
    <property type="nucleotide sequence ID" value="XM_031120414.1"/>
</dbReference>
<organism evidence="11 12">
    <name type="scientific">Pyricularia grisea</name>
    <name type="common">Crabgrass-specific blast fungus</name>
    <name type="synonym">Magnaporthe grisea</name>
    <dbReference type="NCBI Taxonomy" id="148305"/>
    <lineage>
        <taxon>Eukaryota</taxon>
        <taxon>Fungi</taxon>
        <taxon>Dikarya</taxon>
        <taxon>Ascomycota</taxon>
        <taxon>Pezizomycotina</taxon>
        <taxon>Sordariomycetes</taxon>
        <taxon>Sordariomycetidae</taxon>
        <taxon>Magnaporthales</taxon>
        <taxon>Pyriculariaceae</taxon>
        <taxon>Pyricularia</taxon>
    </lineage>
</organism>
<dbReference type="InterPro" id="IPR003827">
    <property type="entry name" value="tRNA_yW-synthesising"/>
</dbReference>
<feature type="domain" description="tRNA wybutosine-synthesizing protein" evidence="10">
    <location>
        <begin position="13"/>
        <end position="263"/>
    </location>
</feature>
<dbReference type="GeneID" id="41955328"/>
<dbReference type="AlphaFoldDB" id="A0A6P8BGE3"/>
<evidence type="ECO:0000256" key="8">
    <source>
        <dbReference type="ARBA" id="ARBA00049202"/>
    </source>
</evidence>
<keyword evidence="6" id="KW-0819">tRNA processing</keyword>
<dbReference type="GO" id="GO:0032259">
    <property type="term" value="P:methylation"/>
    <property type="evidence" value="ECO:0007669"/>
    <property type="project" value="UniProtKB-KW"/>
</dbReference>
<evidence type="ECO:0000256" key="4">
    <source>
        <dbReference type="ARBA" id="ARBA00022679"/>
    </source>
</evidence>
<evidence type="ECO:0000256" key="6">
    <source>
        <dbReference type="ARBA" id="ARBA00022694"/>
    </source>
</evidence>
<feature type="compositionally biased region" description="Gly residues" evidence="9">
    <location>
        <begin position="81"/>
        <end position="92"/>
    </location>
</feature>
<evidence type="ECO:0000256" key="1">
    <source>
        <dbReference type="ARBA" id="ARBA00008569"/>
    </source>
</evidence>
<dbReference type="SUPFAM" id="SSF111278">
    <property type="entry name" value="SSo0622-like"/>
    <property type="match status" value="1"/>
</dbReference>
<keyword evidence="4" id="KW-0808">Transferase</keyword>